<dbReference type="SUPFAM" id="SSF48619">
    <property type="entry name" value="Phospholipase A2, PLA2"/>
    <property type="match status" value="1"/>
</dbReference>
<name>A0A0P1ETI4_9RHOB</name>
<accession>A0A0P1ETI4</accession>
<reference evidence="1 2" key="1">
    <citation type="submission" date="2015-09" db="EMBL/GenBank/DDBJ databases">
        <authorList>
            <consortium name="Swine Surveillance"/>
        </authorList>
    </citation>
    <scope>NUCLEOTIDE SEQUENCE [LARGE SCALE GENOMIC DNA]</scope>
    <source>
        <strain evidence="1 2">CECT 7688</strain>
    </source>
</reference>
<evidence type="ECO:0000313" key="1">
    <source>
        <dbReference type="EMBL" id="CUH53734.1"/>
    </source>
</evidence>
<dbReference type="GO" id="GO:0050482">
    <property type="term" value="P:arachidonate secretion"/>
    <property type="evidence" value="ECO:0007669"/>
    <property type="project" value="InterPro"/>
</dbReference>
<dbReference type="InterPro" id="IPR036444">
    <property type="entry name" value="PLipase_A2_dom_sf"/>
</dbReference>
<dbReference type="RefSeq" id="WP_223229180.1">
    <property type="nucleotide sequence ID" value="NZ_CYPW01000027.1"/>
</dbReference>
<dbReference type="GO" id="GO:0006644">
    <property type="term" value="P:phospholipid metabolic process"/>
    <property type="evidence" value="ECO:0007669"/>
    <property type="project" value="InterPro"/>
</dbReference>
<dbReference type="GO" id="GO:0004623">
    <property type="term" value="F:phospholipase A2 activity"/>
    <property type="evidence" value="ECO:0007669"/>
    <property type="project" value="InterPro"/>
</dbReference>
<dbReference type="Proteomes" id="UP000054823">
    <property type="component" value="Unassembled WGS sequence"/>
</dbReference>
<dbReference type="STRING" id="321267.SHM7688_03194"/>
<dbReference type="EMBL" id="CYPW01000027">
    <property type="protein sequence ID" value="CUH53734.1"/>
    <property type="molecule type" value="Genomic_DNA"/>
</dbReference>
<protein>
    <recommendedName>
        <fullName evidence="3">Phospholipase A2</fullName>
    </recommendedName>
</protein>
<organism evidence="1 2">
    <name type="scientific">Shimia marina</name>
    <dbReference type="NCBI Taxonomy" id="321267"/>
    <lineage>
        <taxon>Bacteria</taxon>
        <taxon>Pseudomonadati</taxon>
        <taxon>Pseudomonadota</taxon>
        <taxon>Alphaproteobacteria</taxon>
        <taxon>Rhodobacterales</taxon>
        <taxon>Roseobacteraceae</taxon>
    </lineage>
</organism>
<sequence>MTVKADLAVFLACLGVVMPVQMVSAEAREAQPLAAKVEIWRHSRLEATRTEAGVSLLPFTTDGCSGGMSAAWEALALQFPGFYEVFENQAPWHDCCVVHDRAYHLGGADPTPEASYFARLTADEALRQCVRDVGAADSAALAVQYDWSEATVQAAISFTADRMYDAVRLGGLPCSGLSWRWGYGWPQCW</sequence>
<dbReference type="AlphaFoldDB" id="A0A0P1ETI4"/>
<keyword evidence="2" id="KW-1185">Reference proteome</keyword>
<gene>
    <name evidence="1" type="ORF">SHM7688_03194</name>
</gene>
<evidence type="ECO:0008006" key="3">
    <source>
        <dbReference type="Google" id="ProtNLM"/>
    </source>
</evidence>
<evidence type="ECO:0000313" key="2">
    <source>
        <dbReference type="Proteomes" id="UP000054823"/>
    </source>
</evidence>
<proteinExistence type="predicted"/>